<dbReference type="AlphaFoldDB" id="A0A495QVJ4"/>
<dbReference type="Pfam" id="PF26413">
    <property type="entry name" value="DUF8108"/>
    <property type="match status" value="1"/>
</dbReference>
<feature type="domain" description="DUF8108" evidence="1">
    <location>
        <begin position="230"/>
        <end position="296"/>
    </location>
</feature>
<comment type="caution">
    <text evidence="2">The sequence shown here is derived from an EMBL/GenBank/DDBJ whole genome shotgun (WGS) entry which is preliminary data.</text>
</comment>
<sequence length="313" mass="33394">MSEYTGDVTLNGGIETPVRMSGLEDMYVQPDSIDGDLDLRNVEYVFTGVPITPAADVADPVTDITGTLEDGYTEPDGVHGDLAVGTAEDVFIAHGAVDGALSARGPEQVFDAGTSDAPSRDPATYDVTVSGWQQQREVTDPNTGVVLSGCQSTVNVTGATGSVSCYLIGTNNELIVRGDASVEVHIVGRDNRVDLGPYIDVDTAVETGFDNTIDVQPFPADDLIETTEDEAYSAVTFGRAKVTYQSVAEDEDWCRGCGEAADAIIERQQKEAFFILGTPIITYEEGGGSYECEHCAHSAPDTSLTPEERREIF</sequence>
<dbReference type="EMBL" id="RBWW01000002">
    <property type="protein sequence ID" value="RKS78171.1"/>
    <property type="molecule type" value="Genomic_DNA"/>
</dbReference>
<protein>
    <recommendedName>
        <fullName evidence="1">DUF8108 domain-containing protein</fullName>
    </recommendedName>
</protein>
<dbReference type="GeneID" id="23802879"/>
<dbReference type="Proteomes" id="UP000268233">
    <property type="component" value="Unassembled WGS sequence"/>
</dbReference>
<evidence type="ECO:0000313" key="3">
    <source>
        <dbReference type="Proteomes" id="UP000268233"/>
    </source>
</evidence>
<evidence type="ECO:0000259" key="1">
    <source>
        <dbReference type="Pfam" id="PF26413"/>
    </source>
</evidence>
<dbReference type="InterPro" id="IPR058421">
    <property type="entry name" value="DUF8108_C"/>
</dbReference>
<keyword evidence="3" id="KW-1185">Reference proteome</keyword>
<reference evidence="2 3" key="1">
    <citation type="submission" date="2018-10" db="EMBL/GenBank/DDBJ databases">
        <title>Genomic Encyclopedia of Archaeal and Bacterial Type Strains, Phase II (KMG-II): from individual species to whole genera.</title>
        <authorList>
            <person name="Goeker M."/>
        </authorList>
    </citation>
    <scope>NUCLEOTIDE SEQUENCE [LARGE SCALE GENOMIC DNA]</scope>
    <source>
        <strain evidence="2 3">DSM 11927</strain>
    </source>
</reference>
<name>A0A495QVJ4_9EURY</name>
<dbReference type="RefSeq" id="WP_004966854.1">
    <property type="nucleotide sequence ID" value="NZ_RBWW01000002.1"/>
</dbReference>
<evidence type="ECO:0000313" key="2">
    <source>
        <dbReference type="EMBL" id="RKS78171.1"/>
    </source>
</evidence>
<gene>
    <name evidence="2" type="ORF">BDK61_3824</name>
</gene>
<proteinExistence type="predicted"/>
<accession>A0A495QVJ4</accession>
<organism evidence="2 3">
    <name type="scientific">Haloarcula quadrata</name>
    <dbReference type="NCBI Taxonomy" id="182779"/>
    <lineage>
        <taxon>Archaea</taxon>
        <taxon>Methanobacteriati</taxon>
        <taxon>Methanobacteriota</taxon>
        <taxon>Stenosarchaea group</taxon>
        <taxon>Halobacteria</taxon>
        <taxon>Halobacteriales</taxon>
        <taxon>Haloarculaceae</taxon>
        <taxon>Haloarcula</taxon>
    </lineage>
</organism>